<comment type="similarity">
    <text evidence="5">Belongs to the AAA ATPase family.</text>
</comment>
<evidence type="ECO:0000256" key="1">
    <source>
        <dbReference type="ARBA" id="ARBA00004173"/>
    </source>
</evidence>
<evidence type="ECO:0000256" key="3">
    <source>
        <dbReference type="ARBA" id="ARBA00022840"/>
    </source>
</evidence>
<evidence type="ECO:0000256" key="5">
    <source>
        <dbReference type="RuleBase" id="RU003651"/>
    </source>
</evidence>
<dbReference type="InterPro" id="IPR003960">
    <property type="entry name" value="ATPase_AAA_CS"/>
</dbReference>
<evidence type="ECO:0000256" key="2">
    <source>
        <dbReference type="ARBA" id="ARBA00022741"/>
    </source>
</evidence>
<keyword evidence="8" id="KW-1185">Reference proteome</keyword>
<dbReference type="AlphaFoldDB" id="A0A138ZX01"/>
<dbReference type="GO" id="GO:0005524">
    <property type="term" value="F:ATP binding"/>
    <property type="evidence" value="ECO:0007669"/>
    <property type="project" value="UniProtKB-KW"/>
</dbReference>
<organism evidence="7 8">
    <name type="scientific">Gonapodya prolifera (strain JEL478)</name>
    <name type="common">Monoblepharis prolifera</name>
    <dbReference type="NCBI Taxonomy" id="1344416"/>
    <lineage>
        <taxon>Eukaryota</taxon>
        <taxon>Fungi</taxon>
        <taxon>Fungi incertae sedis</taxon>
        <taxon>Chytridiomycota</taxon>
        <taxon>Chytridiomycota incertae sedis</taxon>
        <taxon>Monoblepharidomycetes</taxon>
        <taxon>Monoblepharidales</taxon>
        <taxon>Gonapodyaceae</taxon>
        <taxon>Gonapodya</taxon>
    </lineage>
</organism>
<dbReference type="InterPro" id="IPR051701">
    <property type="entry name" value="Mito_OM_Translocase_MSP1"/>
</dbReference>
<name>A0A138ZX01_GONPJ</name>
<dbReference type="SUPFAM" id="SSF52540">
    <property type="entry name" value="P-loop containing nucleoside triphosphate hydrolases"/>
    <property type="match status" value="1"/>
</dbReference>
<dbReference type="PANTHER" id="PTHR45644">
    <property type="entry name" value="AAA ATPASE, PUTATIVE (AFU_ORTHOLOGUE AFUA_2G12920)-RELATED-RELATED"/>
    <property type="match status" value="1"/>
</dbReference>
<evidence type="ECO:0000259" key="6">
    <source>
        <dbReference type="SMART" id="SM00382"/>
    </source>
</evidence>
<keyword evidence="4" id="KW-0496">Mitochondrion</keyword>
<feature type="domain" description="AAA+ ATPase" evidence="6">
    <location>
        <begin position="41"/>
        <end position="178"/>
    </location>
</feature>
<keyword evidence="3 5" id="KW-0067">ATP-binding</keyword>
<accession>A0A138ZX01</accession>
<dbReference type="InterPro" id="IPR003959">
    <property type="entry name" value="ATPase_AAA_core"/>
</dbReference>
<dbReference type="STRING" id="1344416.A0A138ZX01"/>
<proteinExistence type="inferred from homology"/>
<dbReference type="OMA" id="DRINETW"/>
<dbReference type="Gene3D" id="3.40.50.300">
    <property type="entry name" value="P-loop containing nucleotide triphosphate hydrolases"/>
    <property type="match status" value="1"/>
</dbReference>
<dbReference type="Proteomes" id="UP000070544">
    <property type="component" value="Unassembled WGS sequence"/>
</dbReference>
<gene>
    <name evidence="7" type="ORF">M427DRAFT_106107</name>
</gene>
<evidence type="ECO:0000256" key="4">
    <source>
        <dbReference type="ARBA" id="ARBA00023128"/>
    </source>
</evidence>
<dbReference type="EMBL" id="KQ965899">
    <property type="protein sequence ID" value="KXS09026.1"/>
    <property type="molecule type" value="Genomic_DNA"/>
</dbReference>
<dbReference type="InterPro" id="IPR003593">
    <property type="entry name" value="AAA+_ATPase"/>
</dbReference>
<dbReference type="GO" id="GO:0016887">
    <property type="term" value="F:ATP hydrolysis activity"/>
    <property type="evidence" value="ECO:0007669"/>
    <property type="project" value="InterPro"/>
</dbReference>
<dbReference type="SMART" id="SM00382">
    <property type="entry name" value="AAA"/>
    <property type="match status" value="1"/>
</dbReference>
<protein>
    <submittedName>
        <fullName evidence="7">AAA-domain-containing protein</fullName>
    </submittedName>
</protein>
<reference evidence="7 8" key="1">
    <citation type="journal article" date="2015" name="Genome Biol. Evol.">
        <title>Phylogenomic analyses indicate that early fungi evolved digesting cell walls of algal ancestors of land plants.</title>
        <authorList>
            <person name="Chang Y."/>
            <person name="Wang S."/>
            <person name="Sekimoto S."/>
            <person name="Aerts A.L."/>
            <person name="Choi C."/>
            <person name="Clum A."/>
            <person name="LaButti K.M."/>
            <person name="Lindquist E.A."/>
            <person name="Yee Ngan C."/>
            <person name="Ohm R.A."/>
            <person name="Salamov A.A."/>
            <person name="Grigoriev I.V."/>
            <person name="Spatafora J.W."/>
            <person name="Berbee M.L."/>
        </authorList>
    </citation>
    <scope>NUCLEOTIDE SEQUENCE [LARGE SCALE GENOMIC DNA]</scope>
    <source>
        <strain evidence="7 8">JEL478</strain>
    </source>
</reference>
<keyword evidence="2 5" id="KW-0547">Nucleotide-binding</keyword>
<dbReference type="Gene3D" id="1.10.8.60">
    <property type="match status" value="1"/>
</dbReference>
<dbReference type="PROSITE" id="PS00674">
    <property type="entry name" value="AAA"/>
    <property type="match status" value="1"/>
</dbReference>
<dbReference type="GO" id="GO:0005741">
    <property type="term" value="C:mitochondrial outer membrane"/>
    <property type="evidence" value="ECO:0007669"/>
    <property type="project" value="TreeGrafter"/>
</dbReference>
<dbReference type="PANTHER" id="PTHR45644:SF56">
    <property type="entry name" value="AAA ATPASE, PUTATIVE (AFU_ORTHOLOGUE AFUA_2G12920)-RELATED"/>
    <property type="match status" value="1"/>
</dbReference>
<dbReference type="Pfam" id="PF00004">
    <property type="entry name" value="AAA"/>
    <property type="match status" value="1"/>
</dbReference>
<evidence type="ECO:0000313" key="7">
    <source>
        <dbReference type="EMBL" id="KXS09026.1"/>
    </source>
</evidence>
<dbReference type="OrthoDB" id="39734at2759"/>
<dbReference type="InterPro" id="IPR027417">
    <property type="entry name" value="P-loop_NTPase"/>
</dbReference>
<evidence type="ECO:0000313" key="8">
    <source>
        <dbReference type="Proteomes" id="UP000070544"/>
    </source>
</evidence>
<sequence length="329" mass="36109">MTVSFKDLVLPPATKLALQDVTTLPLLRPELFDQGILRRANFSGVLLFGPPGTGKTMLAKCVAQAGSARFMNVALSDVFDKYVGEGEKNVKAVFTLARKLAPCVVFLDEVDALFGRRRGDGFASRREVINEFMGEWEGLQSHENRGIVVMAATNRPFDLDEAVLRRMPRRILVDLPTEAAREKILATHLRDEVVDASVSLADVAKDTPLYSGSDLRNVGIAAALAAVKENIVREGMGLPSLGEQADIDADLELGRPSRVLTKEHFGIALREIPASITDETDVLVELRKWDKQFGSGSTPKDKAKRVWGFAQADDGLAVQRQAKRGDERR</sequence>
<comment type="subcellular location">
    <subcellularLocation>
        <location evidence="1">Mitochondrion</location>
    </subcellularLocation>
</comment>